<dbReference type="InterPro" id="IPR001451">
    <property type="entry name" value="Hexapep"/>
</dbReference>
<evidence type="ECO:0000256" key="2">
    <source>
        <dbReference type="ARBA" id="ARBA00022737"/>
    </source>
</evidence>
<organism evidence="4 5">
    <name type="scientific">Novosphingobium clariflavum</name>
    <dbReference type="NCBI Taxonomy" id="2029884"/>
    <lineage>
        <taxon>Bacteria</taxon>
        <taxon>Pseudomonadati</taxon>
        <taxon>Pseudomonadota</taxon>
        <taxon>Alphaproteobacteria</taxon>
        <taxon>Sphingomonadales</taxon>
        <taxon>Sphingomonadaceae</taxon>
        <taxon>Novosphingobium</taxon>
    </lineage>
</organism>
<dbReference type="RefSeq" id="WP_267219137.1">
    <property type="nucleotide sequence ID" value="NZ_JAPCWC010000003.1"/>
</dbReference>
<dbReference type="PROSITE" id="PS00101">
    <property type="entry name" value="HEXAPEP_TRANSFERASES"/>
    <property type="match status" value="1"/>
</dbReference>
<dbReference type="SUPFAM" id="SSF51161">
    <property type="entry name" value="Trimeric LpxA-like enzymes"/>
    <property type="match status" value="1"/>
</dbReference>
<keyword evidence="2" id="KW-0677">Repeat</keyword>
<gene>
    <name evidence="4" type="ORF">ACFFF8_14000</name>
</gene>
<evidence type="ECO:0000313" key="5">
    <source>
        <dbReference type="Proteomes" id="UP001589858"/>
    </source>
</evidence>
<dbReference type="InterPro" id="IPR011004">
    <property type="entry name" value="Trimer_LpxA-like_sf"/>
</dbReference>
<dbReference type="Pfam" id="PF00132">
    <property type="entry name" value="Hexapep"/>
    <property type="match status" value="1"/>
</dbReference>
<evidence type="ECO:0000256" key="1">
    <source>
        <dbReference type="ARBA" id="ARBA00022679"/>
    </source>
</evidence>
<evidence type="ECO:0000256" key="3">
    <source>
        <dbReference type="ARBA" id="ARBA00023315"/>
    </source>
</evidence>
<keyword evidence="3" id="KW-0012">Acyltransferase</keyword>
<proteinExistence type="predicted"/>
<sequence>MIKRALTRIAWYSRRFRLMVGGSRIGARTYVGSGVNFTDCRVDIGCDVFANKNLLVEGSGAVSIGNNVRIGPGVSIITSSHHLTEDSSRRASHELFTKPVTIAEGVWIGASVTILPGVKVGQGSVVAAGALVSKDIPPNVLVAGVPARVIRAFAQ</sequence>
<dbReference type="Gene3D" id="2.160.10.10">
    <property type="entry name" value="Hexapeptide repeat proteins"/>
    <property type="match status" value="1"/>
</dbReference>
<reference evidence="4 5" key="1">
    <citation type="submission" date="2024-09" db="EMBL/GenBank/DDBJ databases">
        <authorList>
            <person name="Sun Q."/>
            <person name="Mori K."/>
        </authorList>
    </citation>
    <scope>NUCLEOTIDE SEQUENCE [LARGE SCALE GENOMIC DNA]</scope>
    <source>
        <strain evidence="4 5">CICC 11035S</strain>
    </source>
</reference>
<accession>A0ABV6S8Z0</accession>
<evidence type="ECO:0000313" key="4">
    <source>
        <dbReference type="EMBL" id="MFC0685710.1"/>
    </source>
</evidence>
<dbReference type="Proteomes" id="UP001589858">
    <property type="component" value="Unassembled WGS sequence"/>
</dbReference>
<dbReference type="InterPro" id="IPR051159">
    <property type="entry name" value="Hexapeptide_acetyltransf"/>
</dbReference>
<name>A0ABV6S8Z0_9SPHN</name>
<protein>
    <submittedName>
        <fullName evidence="4">DapH/DapD/GlmU-related protein</fullName>
    </submittedName>
</protein>
<comment type="caution">
    <text evidence="4">The sequence shown here is derived from an EMBL/GenBank/DDBJ whole genome shotgun (WGS) entry which is preliminary data.</text>
</comment>
<dbReference type="InterPro" id="IPR018357">
    <property type="entry name" value="Hexapep_transf_CS"/>
</dbReference>
<keyword evidence="5" id="KW-1185">Reference proteome</keyword>
<dbReference type="PANTHER" id="PTHR23416">
    <property type="entry name" value="SIALIC ACID SYNTHASE-RELATED"/>
    <property type="match status" value="1"/>
</dbReference>
<keyword evidence="1" id="KW-0808">Transferase</keyword>
<dbReference type="EMBL" id="JBHLTM010000055">
    <property type="protein sequence ID" value="MFC0685710.1"/>
    <property type="molecule type" value="Genomic_DNA"/>
</dbReference>